<evidence type="ECO:0000259" key="2">
    <source>
        <dbReference type="Pfam" id="PF01551"/>
    </source>
</evidence>
<dbReference type="AlphaFoldDB" id="A0A841RDE2"/>
<keyword evidence="3" id="KW-0378">Hydrolase</keyword>
<dbReference type="PANTHER" id="PTHR21666:SF270">
    <property type="entry name" value="MUREIN HYDROLASE ACTIVATOR ENVC"/>
    <property type="match status" value="1"/>
</dbReference>
<organism evidence="3 4">
    <name type="scientific">Spirochaeta isovalerica</name>
    <dbReference type="NCBI Taxonomy" id="150"/>
    <lineage>
        <taxon>Bacteria</taxon>
        <taxon>Pseudomonadati</taxon>
        <taxon>Spirochaetota</taxon>
        <taxon>Spirochaetia</taxon>
        <taxon>Spirochaetales</taxon>
        <taxon>Spirochaetaceae</taxon>
        <taxon>Spirochaeta</taxon>
    </lineage>
</organism>
<dbReference type="GO" id="GO:0004222">
    <property type="term" value="F:metalloendopeptidase activity"/>
    <property type="evidence" value="ECO:0007669"/>
    <property type="project" value="TreeGrafter"/>
</dbReference>
<dbReference type="CDD" id="cd12797">
    <property type="entry name" value="M23_peptidase"/>
    <property type="match status" value="1"/>
</dbReference>
<keyword evidence="1" id="KW-0732">Signal</keyword>
<feature type="domain" description="M23ase beta-sheet core" evidence="2">
    <location>
        <begin position="41"/>
        <end position="140"/>
    </location>
</feature>
<evidence type="ECO:0000313" key="4">
    <source>
        <dbReference type="Proteomes" id="UP000587760"/>
    </source>
</evidence>
<dbReference type="InterPro" id="IPR050570">
    <property type="entry name" value="Cell_wall_metabolism_enzyme"/>
</dbReference>
<feature type="signal peptide" evidence="1">
    <location>
        <begin position="1"/>
        <end position="18"/>
    </location>
</feature>
<dbReference type="SUPFAM" id="SSF51261">
    <property type="entry name" value="Duplicated hybrid motif"/>
    <property type="match status" value="1"/>
</dbReference>
<dbReference type="Gene3D" id="2.70.70.10">
    <property type="entry name" value="Glucose Permease (Domain IIA)"/>
    <property type="match status" value="1"/>
</dbReference>
<dbReference type="PANTHER" id="PTHR21666">
    <property type="entry name" value="PEPTIDASE-RELATED"/>
    <property type="match status" value="1"/>
</dbReference>
<evidence type="ECO:0000313" key="3">
    <source>
        <dbReference type="EMBL" id="MBB6481983.1"/>
    </source>
</evidence>
<dbReference type="Pfam" id="PF01551">
    <property type="entry name" value="Peptidase_M23"/>
    <property type="match status" value="1"/>
</dbReference>
<comment type="caution">
    <text evidence="3">The sequence shown here is derived from an EMBL/GenBank/DDBJ whole genome shotgun (WGS) entry which is preliminary data.</text>
</comment>
<dbReference type="EMBL" id="JACHGJ010000008">
    <property type="protein sequence ID" value="MBB6481983.1"/>
    <property type="molecule type" value="Genomic_DNA"/>
</dbReference>
<feature type="chain" id="PRO_5032470086" evidence="1">
    <location>
        <begin position="19"/>
        <end position="282"/>
    </location>
</feature>
<accession>A0A841RDE2</accession>
<dbReference type="RefSeq" id="WP_184748212.1">
    <property type="nucleotide sequence ID" value="NZ_JACHGJ010000008.1"/>
</dbReference>
<sequence length="282" mass="31096">MRKVLSVLLFLAASSLFAYQWPIAGGFLTASFGENSSDSFLKGIRISGPGSIVSPFLKGELIYYGNEEDQQAPVLGNVKVLHHENGFRSIYGHLKPFFGEQKVFLEERDQLGLVGDSGRTDEKNLFFMVYDSEMNQYVNPQIILPPSGDSAPPRIETVTLKSDNSLILLSKSNRLNAGRVQVYVDVLDSDGNSSRNIDTVPYSITMFYLGNEINQIKFDTLKEENGKLVLRGGNPVSFNDLYSDGSLYLGEIYLSSGVAFLEISASDISGNNSISTFQLNID</sequence>
<proteinExistence type="predicted"/>
<dbReference type="InterPro" id="IPR011055">
    <property type="entry name" value="Dup_hybrid_motif"/>
</dbReference>
<keyword evidence="4" id="KW-1185">Reference proteome</keyword>
<reference evidence="3 4" key="1">
    <citation type="submission" date="2020-08" db="EMBL/GenBank/DDBJ databases">
        <title>Genomic Encyclopedia of Type Strains, Phase IV (KMG-IV): sequencing the most valuable type-strain genomes for metagenomic binning, comparative biology and taxonomic classification.</title>
        <authorList>
            <person name="Goeker M."/>
        </authorList>
    </citation>
    <scope>NUCLEOTIDE SEQUENCE [LARGE SCALE GENOMIC DNA]</scope>
    <source>
        <strain evidence="3 4">DSM 2461</strain>
    </source>
</reference>
<name>A0A841RDE2_9SPIO</name>
<protein>
    <submittedName>
        <fullName evidence="3">Murein DD-endopeptidase MepM/ murein hydrolase activator NlpD</fullName>
    </submittedName>
</protein>
<dbReference type="Proteomes" id="UP000587760">
    <property type="component" value="Unassembled WGS sequence"/>
</dbReference>
<dbReference type="InterPro" id="IPR016047">
    <property type="entry name" value="M23ase_b-sheet_dom"/>
</dbReference>
<gene>
    <name evidence="3" type="ORF">HNR50_003664</name>
</gene>
<evidence type="ECO:0000256" key="1">
    <source>
        <dbReference type="SAM" id="SignalP"/>
    </source>
</evidence>